<dbReference type="EMBL" id="QBKQ01000001">
    <property type="protein sequence ID" value="PTX44866.1"/>
    <property type="molecule type" value="Genomic_DNA"/>
</dbReference>
<dbReference type="PROSITE" id="PS51257">
    <property type="entry name" value="PROKAR_LIPOPROTEIN"/>
    <property type="match status" value="1"/>
</dbReference>
<evidence type="ECO:0000256" key="1">
    <source>
        <dbReference type="SAM" id="MobiDB-lite"/>
    </source>
</evidence>
<sequence length="631" mass="69576">MKNFLKPFGILFSLCLLGSCEDEKKENSDELAINSRAETKAVAENPLKEVYWGDTHQHTGNSFDVYLFGTPNSTPEIAYRFAKGEAVKSPTTGETMQLSKPLDFLVVADHAELLGSIALMYENTPGISDTKSGKAFLEISPNADEEGMQKIYDILNYAAFDKPNEANLTGKDLINDLGGEKRKTAWNNYLETSKAHNDPGKFTTLIGWEWSSNNGGANLHRIVFMPQDEEVASKFIPYSALSSDDPEDLWDWLDETSSRTGADFVAIPHNPNISLGLMFPEVRLNGEPVDEAYALQRMKWERAVEITQIKGDSETHPALSPNDEFADFETYDFALTPEGTRPDPTLADYVRTGLMRGLELEKKLGTNPYKIGLIGSSDSHTGMSAIQENNFAGKGQHDATPEKRPHPTGIGSSKGWDMGAAGWVGVWAESNTRKSLVDAFKRKEVYATTGPRITLRFFGGFEYAEDDVSGENMVKTGYDKGVPMGGDLYNTEGKAPSFMIAAMKDPDGANLDRIQVVKGWLGADGKSKEKVFDVALSGDRTDGSQAVGNTVDLKTGKYTNSIGASELSTLWTDPEFDAKQSAFYYVRVLEIPTPRYSLLDAIELGIDVKETNHPATIQERVYSSPIWYNPE</sequence>
<organism evidence="2 3">
    <name type="scientific">Christiangramia gaetbulicola</name>
    <dbReference type="NCBI Taxonomy" id="703340"/>
    <lineage>
        <taxon>Bacteria</taxon>
        <taxon>Pseudomonadati</taxon>
        <taxon>Bacteroidota</taxon>
        <taxon>Flavobacteriia</taxon>
        <taxon>Flavobacteriales</taxon>
        <taxon>Flavobacteriaceae</taxon>
        <taxon>Christiangramia</taxon>
    </lineage>
</organism>
<feature type="region of interest" description="Disordered" evidence="1">
    <location>
        <begin position="393"/>
        <end position="414"/>
    </location>
</feature>
<gene>
    <name evidence="2" type="ORF">C8P64_0849</name>
</gene>
<accession>A0A2T6AM79</accession>
<feature type="compositionally biased region" description="Basic and acidic residues" evidence="1">
    <location>
        <begin position="395"/>
        <end position="405"/>
    </location>
</feature>
<dbReference type="Gene3D" id="3.20.20.140">
    <property type="entry name" value="Metal-dependent hydrolases"/>
    <property type="match status" value="1"/>
</dbReference>
<reference evidence="2 3" key="1">
    <citation type="submission" date="2018-04" db="EMBL/GenBank/DDBJ databases">
        <title>Genomic Encyclopedia of Archaeal and Bacterial Type Strains, Phase II (KMG-II): from individual species to whole genera.</title>
        <authorList>
            <person name="Goeker M."/>
        </authorList>
    </citation>
    <scope>NUCLEOTIDE SEQUENCE [LARGE SCALE GENOMIC DNA]</scope>
    <source>
        <strain evidence="2 3">DSM 23082</strain>
    </source>
</reference>
<comment type="caution">
    <text evidence="2">The sequence shown here is derived from an EMBL/GenBank/DDBJ whole genome shotgun (WGS) entry which is preliminary data.</text>
</comment>
<evidence type="ECO:0000313" key="2">
    <source>
        <dbReference type="EMBL" id="PTX44866.1"/>
    </source>
</evidence>
<name>A0A2T6AM79_9FLAO</name>
<evidence type="ECO:0000313" key="3">
    <source>
        <dbReference type="Proteomes" id="UP000244174"/>
    </source>
</evidence>
<dbReference type="InterPro" id="IPR022028">
    <property type="entry name" value="DUF3604"/>
</dbReference>
<dbReference type="Proteomes" id="UP000244174">
    <property type="component" value="Unassembled WGS sequence"/>
</dbReference>
<dbReference type="AlphaFoldDB" id="A0A2T6AM79"/>
<dbReference type="Pfam" id="PF12228">
    <property type="entry name" value="DUF3604"/>
    <property type="match status" value="1"/>
</dbReference>
<keyword evidence="3" id="KW-1185">Reference proteome</keyword>
<protein>
    <submittedName>
        <fullName evidence="2">Uncharacterized protein DUF3604</fullName>
    </submittedName>
</protein>
<proteinExistence type="predicted"/>
<dbReference type="OrthoDB" id="543560at2"/>
<dbReference type="RefSeq" id="WP_108170779.1">
    <property type="nucleotide sequence ID" value="NZ_QBKQ01000001.1"/>
</dbReference>